<dbReference type="EMBL" id="BPRB01000009">
    <property type="protein sequence ID" value="GJE58102.1"/>
    <property type="molecule type" value="Genomic_DNA"/>
</dbReference>
<proteinExistence type="predicted"/>
<accession>A0ABQ4TVU9</accession>
<protein>
    <submittedName>
        <fullName evidence="1">Uncharacterized protein</fullName>
    </submittedName>
</protein>
<evidence type="ECO:0000313" key="1">
    <source>
        <dbReference type="EMBL" id="GJE58102.1"/>
    </source>
</evidence>
<reference evidence="1" key="1">
    <citation type="journal article" date="2021" name="Front. Microbiol.">
        <title>Comprehensive Comparative Genomics and Phenotyping of Methylobacterium Species.</title>
        <authorList>
            <person name="Alessa O."/>
            <person name="Ogura Y."/>
            <person name="Fujitani Y."/>
            <person name="Takami H."/>
            <person name="Hayashi T."/>
            <person name="Sahin N."/>
            <person name="Tani A."/>
        </authorList>
    </citation>
    <scope>NUCLEOTIDE SEQUENCE</scope>
    <source>
        <strain evidence="1">DSM 23632</strain>
    </source>
</reference>
<sequence>MRHTRSHGARPRIATRSPALGALAACCLAVLALTTVTSSRAEPVPSEERPARIGLGAGGADVRLSGDLLEGTADRLGALLAAHPEVVRIHLTSEGGLVDEGLALGELIAARGLSTYVPDYCVSACTLAFVRGRERYLRNQGRLGFHAPYETGPDGRIVQLDGAPERGAYVAAGADPDFVARALAVASEDIWIPEAGDLIRARVVTQVVDAHRFPDSTLDDDDGEPAVRAALLRNLPILADLDADDLDGLAAWYRDGYRAGRSEGEALAGLRQRTAAMALRRFRDADDATIRDLGGLLARAVREAAARKSASCGAIAAGDLLLATESLEASALPVSGLHGLIAGRRGHGGPAVPEAPARAGPVAGDVGLACDGPVAAYGAALDRPEREAAALLRALLFREAPRRTADASALP</sequence>
<evidence type="ECO:0000313" key="2">
    <source>
        <dbReference type="Proteomes" id="UP001055057"/>
    </source>
</evidence>
<dbReference type="InterPro" id="IPR029045">
    <property type="entry name" value="ClpP/crotonase-like_dom_sf"/>
</dbReference>
<dbReference type="Proteomes" id="UP001055057">
    <property type="component" value="Unassembled WGS sequence"/>
</dbReference>
<organism evidence="1 2">
    <name type="scientific">Methylobacterium trifolii</name>
    <dbReference type="NCBI Taxonomy" id="1003092"/>
    <lineage>
        <taxon>Bacteria</taxon>
        <taxon>Pseudomonadati</taxon>
        <taxon>Pseudomonadota</taxon>
        <taxon>Alphaproteobacteria</taxon>
        <taxon>Hyphomicrobiales</taxon>
        <taxon>Methylobacteriaceae</taxon>
        <taxon>Methylobacterium</taxon>
    </lineage>
</organism>
<keyword evidence="2" id="KW-1185">Reference proteome</keyword>
<dbReference type="Gene3D" id="3.90.226.10">
    <property type="entry name" value="2-enoyl-CoA Hydratase, Chain A, domain 1"/>
    <property type="match status" value="1"/>
</dbReference>
<name>A0ABQ4TVU9_9HYPH</name>
<dbReference type="SUPFAM" id="SSF52096">
    <property type="entry name" value="ClpP/crotonase"/>
    <property type="match status" value="1"/>
</dbReference>
<comment type="caution">
    <text evidence="1">The sequence shown here is derived from an EMBL/GenBank/DDBJ whole genome shotgun (WGS) entry which is preliminary data.</text>
</comment>
<gene>
    <name evidence="1" type="ORF">MPOCJGCO_0180</name>
</gene>
<dbReference type="RefSeq" id="WP_238180737.1">
    <property type="nucleotide sequence ID" value="NZ_BPRB01000009.1"/>
</dbReference>
<reference evidence="1" key="2">
    <citation type="submission" date="2021-08" db="EMBL/GenBank/DDBJ databases">
        <authorList>
            <person name="Tani A."/>
            <person name="Ola A."/>
            <person name="Ogura Y."/>
            <person name="Katsura K."/>
            <person name="Hayashi T."/>
        </authorList>
    </citation>
    <scope>NUCLEOTIDE SEQUENCE</scope>
    <source>
        <strain evidence="1">DSM 23632</strain>
    </source>
</reference>